<dbReference type="EMBL" id="JAGPXE010000018">
    <property type="protein sequence ID" value="MBQ0928385.1"/>
    <property type="molecule type" value="Genomic_DNA"/>
</dbReference>
<comment type="catalytic activity">
    <reaction evidence="1">
        <text>Hydrolysis of alpha-(2-&gt;3)-, alpha-(2-&gt;6)-, alpha-(2-&gt;8)- glycosidic linkages of terminal sialic acid residues in oligosaccharides, glycoproteins, glycolipids, colominic acid and synthetic substrates.</text>
        <dbReference type="EC" id="3.2.1.18"/>
    </reaction>
</comment>
<comment type="caution">
    <text evidence="5">The sequence shown here is derived from an EMBL/GenBank/DDBJ whole genome shotgun (WGS) entry which is preliminary data.</text>
</comment>
<keyword evidence="6" id="KW-1185">Reference proteome</keyword>
<evidence type="ECO:0000259" key="4">
    <source>
        <dbReference type="Pfam" id="PF13088"/>
    </source>
</evidence>
<dbReference type="RefSeq" id="WP_210973394.1">
    <property type="nucleotide sequence ID" value="NZ_JAGPXE010000018.1"/>
</dbReference>
<dbReference type="Pfam" id="PF13088">
    <property type="entry name" value="BNR_2"/>
    <property type="match status" value="1"/>
</dbReference>
<evidence type="ECO:0000313" key="5">
    <source>
        <dbReference type="EMBL" id="MBQ0928385.1"/>
    </source>
</evidence>
<dbReference type="Proteomes" id="UP000674084">
    <property type="component" value="Unassembled WGS sequence"/>
</dbReference>
<dbReference type="CDD" id="cd15482">
    <property type="entry name" value="Sialidase_non-viral"/>
    <property type="match status" value="1"/>
</dbReference>
<evidence type="ECO:0000256" key="1">
    <source>
        <dbReference type="ARBA" id="ARBA00000427"/>
    </source>
</evidence>
<protein>
    <recommendedName>
        <fullName evidence="3">exo-alpha-sialidase</fullName>
        <ecNumber evidence="3">3.2.1.18</ecNumber>
    </recommendedName>
</protein>
<accession>A0ABS5DQ16</accession>
<comment type="similarity">
    <text evidence="2">Belongs to the glycosyl hydrolase 33 family.</text>
</comment>
<dbReference type="InterPro" id="IPR026856">
    <property type="entry name" value="Sialidase_fam"/>
</dbReference>
<name>A0ABS5DQ16_9PSEU</name>
<gene>
    <name evidence="5" type="ORF">KBO27_30955</name>
</gene>
<organism evidence="5 6">
    <name type="scientific">Saccharopolyspora endophytica</name>
    <dbReference type="NCBI Taxonomy" id="543886"/>
    <lineage>
        <taxon>Bacteria</taxon>
        <taxon>Bacillati</taxon>
        <taxon>Actinomycetota</taxon>
        <taxon>Actinomycetes</taxon>
        <taxon>Pseudonocardiales</taxon>
        <taxon>Pseudonocardiaceae</taxon>
        <taxon>Saccharopolyspora</taxon>
    </lineage>
</organism>
<reference evidence="5 6" key="1">
    <citation type="submission" date="2021-04" db="EMBL/GenBank/DDBJ databases">
        <title>Whole-genome sequencing of Saccharopolyspora endophytica KCTC 19397.</title>
        <authorList>
            <person name="Ay H."/>
            <person name="Saygin H."/>
            <person name="Sahin N."/>
        </authorList>
    </citation>
    <scope>NUCLEOTIDE SEQUENCE [LARGE SCALE GENOMIC DNA]</scope>
    <source>
        <strain evidence="5 6">KCTC 19397</strain>
    </source>
</reference>
<dbReference type="PANTHER" id="PTHR10628">
    <property type="entry name" value="SIALIDASE"/>
    <property type="match status" value="1"/>
</dbReference>
<evidence type="ECO:0000256" key="2">
    <source>
        <dbReference type="ARBA" id="ARBA00009348"/>
    </source>
</evidence>
<dbReference type="Gene3D" id="2.120.10.10">
    <property type="match status" value="1"/>
</dbReference>
<proteinExistence type="inferred from homology"/>
<dbReference type="InterPro" id="IPR036278">
    <property type="entry name" value="Sialidase_sf"/>
</dbReference>
<sequence length="346" mass="37419">MSTPPSVTYRIPALTTTSEGTVLAAFDKRNNQSSDLPGDIDVLVRRSTDNGATWSEPREVVNHPGPQGCGDSSLVNDPSTGRIFLFCTYSAGNVGFWDSQPGTSDPDDPNTLHVRVMHSDDDGITWSEPVDLNPQVKDPSWRAVFTSSGRGLRTMSGRLIQPIVVKDAEGAVHSGNIYSDDRGNTWQRGELLAAGTDESKPVELADGTIVQNSRAGNGTNRLLSTSSDGGHNFSDPVPHEQLIDPRVNADEIRVNPTTTGPRQDWLLFSNPASTTARENLTVRISCDNGSTWPAQHQLHDGPSGYSVMTMLPNGRVGIFAEVGEQDYTERLTFTSLPLSTLSRSCP</sequence>
<dbReference type="PANTHER" id="PTHR10628:SF30">
    <property type="entry name" value="EXO-ALPHA-SIALIDASE"/>
    <property type="match status" value="1"/>
</dbReference>
<dbReference type="SUPFAM" id="SSF50939">
    <property type="entry name" value="Sialidases"/>
    <property type="match status" value="1"/>
</dbReference>
<dbReference type="InterPro" id="IPR011040">
    <property type="entry name" value="Sialidase"/>
</dbReference>
<feature type="domain" description="Sialidase" evidence="4">
    <location>
        <begin position="37"/>
        <end position="318"/>
    </location>
</feature>
<evidence type="ECO:0000313" key="6">
    <source>
        <dbReference type="Proteomes" id="UP000674084"/>
    </source>
</evidence>
<evidence type="ECO:0000256" key="3">
    <source>
        <dbReference type="ARBA" id="ARBA00012733"/>
    </source>
</evidence>
<dbReference type="EC" id="3.2.1.18" evidence="3"/>